<name>E2AGB8_CAMFO</name>
<protein>
    <recommendedName>
        <fullName evidence="1">Reverse transcriptase domain-containing protein</fullName>
    </recommendedName>
</protein>
<dbReference type="InterPro" id="IPR043502">
    <property type="entry name" value="DNA/RNA_pol_sf"/>
</dbReference>
<dbReference type="SUPFAM" id="SSF56672">
    <property type="entry name" value="DNA/RNA polymerases"/>
    <property type="match status" value="1"/>
</dbReference>
<gene>
    <name evidence="2" type="ORF">EAG_11521</name>
</gene>
<dbReference type="InterPro" id="IPR000477">
    <property type="entry name" value="RT_dom"/>
</dbReference>
<dbReference type="OrthoDB" id="7551446at2759"/>
<evidence type="ECO:0000313" key="2">
    <source>
        <dbReference type="EMBL" id="EFN67521.1"/>
    </source>
</evidence>
<keyword evidence="3" id="KW-1185">Reference proteome</keyword>
<feature type="non-terminal residue" evidence="2">
    <location>
        <position position="145"/>
    </location>
</feature>
<evidence type="ECO:0000313" key="3">
    <source>
        <dbReference type="Proteomes" id="UP000000311"/>
    </source>
</evidence>
<reference evidence="2 3" key="1">
    <citation type="journal article" date="2010" name="Science">
        <title>Genomic comparison of the ants Camponotus floridanus and Harpegnathos saltator.</title>
        <authorList>
            <person name="Bonasio R."/>
            <person name="Zhang G."/>
            <person name="Ye C."/>
            <person name="Mutti N.S."/>
            <person name="Fang X."/>
            <person name="Qin N."/>
            <person name="Donahue G."/>
            <person name="Yang P."/>
            <person name="Li Q."/>
            <person name="Li C."/>
            <person name="Zhang P."/>
            <person name="Huang Z."/>
            <person name="Berger S.L."/>
            <person name="Reinberg D."/>
            <person name="Wang J."/>
            <person name="Liebig J."/>
        </authorList>
    </citation>
    <scope>NUCLEOTIDE SEQUENCE [LARGE SCALE GENOMIC DNA]</scope>
    <source>
        <strain evidence="3">C129</strain>
    </source>
</reference>
<sequence>PLYSLASFLHNILYKNLPNPKSHITNSFELTKKLNNFHLDDKYDLISLDVVSLFTNVPPDLHIAKRWHFIKNKTNIPYNEFIISKIIILKLIMDSTYFMFDKIIYKQIFGTPMGSPLSPILANIIMADLEERAISSLPVSLPFYI</sequence>
<dbReference type="PROSITE" id="PS50878">
    <property type="entry name" value="RT_POL"/>
    <property type="match status" value="1"/>
</dbReference>
<dbReference type="AlphaFoldDB" id="E2AGB8"/>
<evidence type="ECO:0000259" key="1">
    <source>
        <dbReference type="PROSITE" id="PS50878"/>
    </source>
</evidence>
<dbReference type="Pfam" id="PF00078">
    <property type="entry name" value="RVT_1"/>
    <property type="match status" value="1"/>
</dbReference>
<dbReference type="GO" id="GO:0071897">
    <property type="term" value="P:DNA biosynthetic process"/>
    <property type="evidence" value="ECO:0007669"/>
    <property type="project" value="UniProtKB-ARBA"/>
</dbReference>
<proteinExistence type="predicted"/>
<dbReference type="EMBL" id="GL439279">
    <property type="protein sequence ID" value="EFN67521.1"/>
    <property type="molecule type" value="Genomic_DNA"/>
</dbReference>
<dbReference type="Proteomes" id="UP000000311">
    <property type="component" value="Unassembled WGS sequence"/>
</dbReference>
<feature type="non-terminal residue" evidence="2">
    <location>
        <position position="1"/>
    </location>
</feature>
<feature type="domain" description="Reverse transcriptase" evidence="1">
    <location>
        <begin position="1"/>
        <end position="145"/>
    </location>
</feature>
<organism evidence="3">
    <name type="scientific">Camponotus floridanus</name>
    <name type="common">Florida carpenter ant</name>
    <dbReference type="NCBI Taxonomy" id="104421"/>
    <lineage>
        <taxon>Eukaryota</taxon>
        <taxon>Metazoa</taxon>
        <taxon>Ecdysozoa</taxon>
        <taxon>Arthropoda</taxon>
        <taxon>Hexapoda</taxon>
        <taxon>Insecta</taxon>
        <taxon>Pterygota</taxon>
        <taxon>Neoptera</taxon>
        <taxon>Endopterygota</taxon>
        <taxon>Hymenoptera</taxon>
        <taxon>Apocrita</taxon>
        <taxon>Aculeata</taxon>
        <taxon>Formicoidea</taxon>
        <taxon>Formicidae</taxon>
        <taxon>Formicinae</taxon>
        <taxon>Camponotus</taxon>
    </lineage>
</organism>
<dbReference type="InParanoid" id="E2AGB8"/>
<dbReference type="PANTHER" id="PTHR21301:SF10">
    <property type="entry name" value="REVERSE TRANSCRIPTASE DOMAIN-CONTAINING PROTEIN"/>
    <property type="match status" value="1"/>
</dbReference>
<dbReference type="PANTHER" id="PTHR21301">
    <property type="entry name" value="REVERSE TRANSCRIPTASE"/>
    <property type="match status" value="1"/>
</dbReference>
<accession>E2AGB8</accession>
<dbReference type="OMA" id="DSACLME"/>